<dbReference type="eggNOG" id="COG1091">
    <property type="taxonomic scope" value="Bacteria"/>
</dbReference>
<dbReference type="Pfam" id="PF04321">
    <property type="entry name" value="RmlD_sub_bind"/>
    <property type="match status" value="1"/>
</dbReference>
<dbReference type="PANTHER" id="PTHR10491:SF4">
    <property type="entry name" value="METHIONINE ADENOSYLTRANSFERASE 2 SUBUNIT BETA"/>
    <property type="match status" value="1"/>
</dbReference>
<evidence type="ECO:0000256" key="5">
    <source>
        <dbReference type="ARBA" id="ARBA00048200"/>
    </source>
</evidence>
<comment type="caution">
    <text evidence="8">The sequence shown here is derived from an EMBL/GenBank/DDBJ whole genome shotgun (WGS) entry which is preliminary data.</text>
</comment>
<evidence type="ECO:0000313" key="9">
    <source>
        <dbReference type="Proteomes" id="UP000015527"/>
    </source>
</evidence>
<dbReference type="Proteomes" id="UP000015527">
    <property type="component" value="Unassembled WGS sequence"/>
</dbReference>
<comment type="function">
    <text evidence="6">Catalyzes the reduction of dTDP-6-deoxy-L-lyxo-4-hexulose to yield dTDP-L-rhamnose.</text>
</comment>
<dbReference type="InterPro" id="IPR017853">
    <property type="entry name" value="GH"/>
</dbReference>
<organism evidence="8 9">
    <name type="scientific">Novosphingobium lindaniclasticum LE124</name>
    <dbReference type="NCBI Taxonomy" id="1096930"/>
    <lineage>
        <taxon>Bacteria</taxon>
        <taxon>Pseudomonadati</taxon>
        <taxon>Pseudomonadota</taxon>
        <taxon>Alphaproteobacteria</taxon>
        <taxon>Sphingomonadales</taxon>
        <taxon>Sphingomonadaceae</taxon>
        <taxon>Novosphingobium</taxon>
    </lineage>
</organism>
<dbReference type="AlphaFoldDB" id="T0HUT7"/>
<dbReference type="SUPFAM" id="SSF51445">
    <property type="entry name" value="(Trans)glycosidases"/>
    <property type="match status" value="1"/>
</dbReference>
<dbReference type="EC" id="1.1.1.133" evidence="3 6"/>
<dbReference type="Pfam" id="PF00232">
    <property type="entry name" value="Glyco_hydro_1"/>
    <property type="match status" value="1"/>
</dbReference>
<evidence type="ECO:0000256" key="6">
    <source>
        <dbReference type="RuleBase" id="RU364082"/>
    </source>
</evidence>
<dbReference type="InterPro" id="IPR001360">
    <property type="entry name" value="Glyco_hydro_1"/>
</dbReference>
<comment type="catalytic activity">
    <reaction evidence="5 6">
        <text>dTDP-beta-L-rhamnose + NADP(+) = dTDP-4-dehydro-beta-L-rhamnose + NADPH + H(+)</text>
        <dbReference type="Rhea" id="RHEA:21796"/>
        <dbReference type="ChEBI" id="CHEBI:15378"/>
        <dbReference type="ChEBI" id="CHEBI:57510"/>
        <dbReference type="ChEBI" id="CHEBI:57783"/>
        <dbReference type="ChEBI" id="CHEBI:58349"/>
        <dbReference type="ChEBI" id="CHEBI:62830"/>
        <dbReference type="EC" id="1.1.1.133"/>
    </reaction>
</comment>
<dbReference type="Gene3D" id="3.40.50.720">
    <property type="entry name" value="NAD(P)-binding Rossmann-like Domain"/>
    <property type="match status" value="1"/>
</dbReference>
<sequence>MIDLELWAGAECTVNRVGDEFRDQLILTGHDRRPSDIELLPDLGVKALRFPVLWERVSPDQHSAPDWDWSDRGLNLLRALQLRPIIGLVHHGSGPRHTSLLDDSFVDGLAAHALATARRYPWVTDWTPVNEPLTTARFSALYGYWYPHARDEAAFWTALLTQVEATRAAMEAIRSVNPSARLIQTDDLGRTYATSALADQAGFDNARRWMGWDLLCGRVDPGHDLWKRLCDHGLEARLRSLADQPCVPDMLGINHYLTSDRFLDHRLQRYPPRTHGSNATRAFADVEAVRVLDPPAAGLRGALQEAWHRYGLPLAVTEVHNGCSREEQLRWFTEAWSTADELRSQGTDVRAVTAWALYGSSGWNTLLTAPGLYESGAYDVRSGAPRPTAMAQLMRALTTNSALPPAAEGLGWWHRPSRLHHPVVNRPAPMSAHSPPARPGARLVLILGATGTLGQALARACARRGLAYHLSGRAELDLLDPASIAATLDRHRPWAVMNAAGWVRVDEAEDNDTACMRINAGGALAVAHACTTRAIPTVNFSTDLVFGDAGLSVYRESDVPAPLNVYGKSKWRMEQAVANLSGQHLIVRTAAFFSPWDRYNFAVAVVDRLRRKERFAAAKDSFVSPTYVPHLCEATLDLLIDEAAGLWHLSNEEAVSWAQFAVRISRACGLDESLIDFVCSGDLGWKASRPRASPLASEKGALMPSLSQAVQQFARELEGFVR</sequence>
<evidence type="ECO:0000259" key="7">
    <source>
        <dbReference type="Pfam" id="PF04321"/>
    </source>
</evidence>
<dbReference type="SUPFAM" id="SSF51735">
    <property type="entry name" value="NAD(P)-binding Rossmann-fold domains"/>
    <property type="match status" value="1"/>
</dbReference>
<dbReference type="InterPro" id="IPR029903">
    <property type="entry name" value="RmlD-like-bd"/>
</dbReference>
<dbReference type="GO" id="GO:0005975">
    <property type="term" value="P:carbohydrate metabolic process"/>
    <property type="evidence" value="ECO:0007669"/>
    <property type="project" value="InterPro"/>
</dbReference>
<dbReference type="eggNOG" id="COG2723">
    <property type="taxonomic scope" value="Bacteria"/>
</dbReference>
<evidence type="ECO:0000256" key="3">
    <source>
        <dbReference type="ARBA" id="ARBA00012929"/>
    </source>
</evidence>
<evidence type="ECO:0000256" key="4">
    <source>
        <dbReference type="ARBA" id="ARBA00017099"/>
    </source>
</evidence>
<evidence type="ECO:0000313" key="8">
    <source>
        <dbReference type="EMBL" id="EQB15918.1"/>
    </source>
</evidence>
<accession>T0HUT7</accession>
<proteinExistence type="inferred from homology"/>
<protein>
    <recommendedName>
        <fullName evidence="4 6">dTDP-4-dehydrorhamnose reductase</fullName>
        <ecNumber evidence="3 6">1.1.1.133</ecNumber>
    </recommendedName>
</protein>
<dbReference type="PATRIC" id="fig|1096930.3.peg.2169"/>
<dbReference type="InterPro" id="IPR036291">
    <property type="entry name" value="NAD(P)-bd_dom_sf"/>
</dbReference>
<dbReference type="EMBL" id="ATHL01000075">
    <property type="protein sequence ID" value="EQB15918.1"/>
    <property type="molecule type" value="Genomic_DNA"/>
</dbReference>
<dbReference type="PANTHER" id="PTHR10491">
    <property type="entry name" value="DTDP-4-DEHYDRORHAMNOSE REDUCTASE"/>
    <property type="match status" value="1"/>
</dbReference>
<name>T0HUT7_9SPHN</name>
<feature type="domain" description="RmlD-like substrate binding" evidence="7">
    <location>
        <begin position="444"/>
        <end position="700"/>
    </location>
</feature>
<evidence type="ECO:0000256" key="1">
    <source>
        <dbReference type="ARBA" id="ARBA00004781"/>
    </source>
</evidence>
<dbReference type="UniPathway" id="UPA00124"/>
<reference evidence="8 9" key="1">
    <citation type="journal article" date="2013" name="Genome Announc.">
        <title>Genome Sequence of Novosphingobium lindaniclasticum LE124T, Isolated from a Hexachlorocyclohexane Dumpsite.</title>
        <authorList>
            <person name="Saxena A."/>
            <person name="Nayyar N."/>
            <person name="Sangwan N."/>
            <person name="Kumari R."/>
            <person name="Khurana J.P."/>
            <person name="Lal R."/>
        </authorList>
    </citation>
    <scope>NUCLEOTIDE SEQUENCE [LARGE SCALE GENOMIC DNA]</scope>
    <source>
        <strain evidence="8 9">LE124</strain>
    </source>
</reference>
<comment type="similarity">
    <text evidence="2 6">Belongs to the dTDP-4-dehydrorhamnose reductase family.</text>
</comment>
<comment type="cofactor">
    <cofactor evidence="6">
        <name>Mg(2+)</name>
        <dbReference type="ChEBI" id="CHEBI:18420"/>
    </cofactor>
    <text evidence="6">Binds 1 Mg(2+) ion per monomer.</text>
</comment>
<dbReference type="CDD" id="cd05254">
    <property type="entry name" value="dTDP_HR_like_SDR_e"/>
    <property type="match status" value="1"/>
</dbReference>
<dbReference type="GO" id="GO:0004553">
    <property type="term" value="F:hydrolase activity, hydrolyzing O-glycosyl compounds"/>
    <property type="evidence" value="ECO:0007669"/>
    <property type="project" value="InterPro"/>
</dbReference>
<dbReference type="RefSeq" id="WP_021234037.1">
    <property type="nucleotide sequence ID" value="NZ_ATHL01000075.1"/>
</dbReference>
<gene>
    <name evidence="8" type="ORF">L284_10950</name>
</gene>
<comment type="pathway">
    <text evidence="1 6">Carbohydrate biosynthesis; dTDP-L-rhamnose biosynthesis.</text>
</comment>
<dbReference type="Gene3D" id="3.90.25.10">
    <property type="entry name" value="UDP-galactose 4-epimerase, domain 1"/>
    <property type="match status" value="1"/>
</dbReference>
<dbReference type="GO" id="GO:0019305">
    <property type="term" value="P:dTDP-rhamnose biosynthetic process"/>
    <property type="evidence" value="ECO:0007669"/>
    <property type="project" value="UniProtKB-UniPathway"/>
</dbReference>
<keyword evidence="6" id="KW-0560">Oxidoreductase</keyword>
<keyword evidence="9" id="KW-1185">Reference proteome</keyword>
<dbReference type="Gene3D" id="3.20.20.80">
    <property type="entry name" value="Glycosidases"/>
    <property type="match status" value="1"/>
</dbReference>
<dbReference type="GO" id="GO:0008831">
    <property type="term" value="F:dTDP-4-dehydrorhamnose reductase activity"/>
    <property type="evidence" value="ECO:0007669"/>
    <property type="project" value="UniProtKB-EC"/>
</dbReference>
<keyword evidence="6" id="KW-0521">NADP</keyword>
<dbReference type="InterPro" id="IPR005913">
    <property type="entry name" value="dTDP_dehydrorham_reduct"/>
</dbReference>
<evidence type="ECO:0000256" key="2">
    <source>
        <dbReference type="ARBA" id="ARBA00010944"/>
    </source>
</evidence>
<dbReference type="OrthoDB" id="9803892at2"/>